<feature type="region of interest" description="Disordered" evidence="1">
    <location>
        <begin position="8"/>
        <end position="39"/>
    </location>
</feature>
<feature type="region of interest" description="Disordered" evidence="1">
    <location>
        <begin position="95"/>
        <end position="149"/>
    </location>
</feature>
<proteinExistence type="predicted"/>
<organism evidence="2 3">
    <name type="scientific">Stachybotrys chartarum (strain CBS 109288 / IBT 7711)</name>
    <name type="common">Toxic black mold</name>
    <name type="synonym">Stilbospora chartarum</name>
    <dbReference type="NCBI Taxonomy" id="1280523"/>
    <lineage>
        <taxon>Eukaryota</taxon>
        <taxon>Fungi</taxon>
        <taxon>Dikarya</taxon>
        <taxon>Ascomycota</taxon>
        <taxon>Pezizomycotina</taxon>
        <taxon>Sordariomycetes</taxon>
        <taxon>Hypocreomycetidae</taxon>
        <taxon>Hypocreales</taxon>
        <taxon>Stachybotryaceae</taxon>
        <taxon>Stachybotrys</taxon>
    </lineage>
</organism>
<evidence type="ECO:0000256" key="1">
    <source>
        <dbReference type="SAM" id="MobiDB-lite"/>
    </source>
</evidence>
<feature type="compositionally biased region" description="Polar residues" evidence="1">
    <location>
        <begin position="493"/>
        <end position="505"/>
    </location>
</feature>
<evidence type="ECO:0000313" key="3">
    <source>
        <dbReference type="Proteomes" id="UP000028045"/>
    </source>
</evidence>
<feature type="region of interest" description="Disordered" evidence="1">
    <location>
        <begin position="555"/>
        <end position="590"/>
    </location>
</feature>
<protein>
    <recommendedName>
        <fullName evidence="4">Zn(2)-C6 fungal-type domain-containing protein</fullName>
    </recommendedName>
</protein>
<accession>A0A084AHW0</accession>
<dbReference type="EMBL" id="KL648721">
    <property type="protein sequence ID" value="KEY64889.1"/>
    <property type="molecule type" value="Genomic_DNA"/>
</dbReference>
<gene>
    <name evidence="2" type="ORF">S7711_03882</name>
</gene>
<sequence>MAMTMAVACAPSRPMGHDRSNATTAGAQSLGEASAPFSDTPYNPQSRIFAATSSSSLQLLGYLASNPAAYSPNHRHHHPQQHGAHHVAGLPVNYHHGSWMSGQHQASSQSALPALHGQGQLSHSEHAPAAPVNHGHYQQHSGAVGGQQRNWFPPLEQYSTVSSANQSAVSNYFPSGPRAWPLPTAYQSPVDNVVVAHSGTGTLPHATPHTVGSYGTVASTSATSFAPGYHSAQHATYMPVNGQQHLAATSYNGPYQGSTAEYYLPNTSLQHQQAVPATTLHQPMGGGLFHPSEVGSAAFEAACTAHQTQPEGYKQEQVPSPLVNRPIPGPSDAATGRKREGASDLIHAGLGQSSPPQKHETVNAGSVSKRERNSQQIAETLQEYTDMPWTQPSETLPVQANEVSGAVEDFPRPSMAVQASIWDNIPWYGTAQVLSEAHNEEAAENNPSHVQNSLAPTEDADDAREIFYVAQHYPVHQRTHNNVSGENDLQDWQFVNSGDSSGTDEATTHTHGLPGRSGQPRAPAAIPAEVFRGTAMPDYLVGDLVGVLHQRRRPRLSPRLSQDLSPNARGHERTIRPTGRVGKPRGGVTRGAFSNAHLRYETAETRRRRACIRCRCQKTRCLLDPNDPTGDCLTCKAYNKGSKKTLHRTPCCRHKLTNSTLFRKGGLQLTERWTGTQMRDIPRSDRVDPDDVRTIQWTLGLCDTPMTVRCVKFRPRPGDVTARYWTVLGDDGQEIRMEQQLSPYCLDDIQETANDFEKYVISNAFPAFDKQSTRPLPNVLPEEVGVVEGTYRSAIQYYQDLFTQGVQTPPGKIDPEPLAKEKQLIQDFFTLWFAMRHTTGSSWICGEETLGMQPHTTEKSYPLYGKISLPRMILAQFDSITHTRLLDVYGKKVLKELEDLIQKNSKRHVFIIYLVCFIMLREATWISQDRCRHAKDNYGNKVQYSLPEFVQSLQGTCNGILHHWHYFQCKPLPDPSIPWSRSASMLTDLPPVYYNIIIQALMEPRVQQQLERWKRDHADDADEDRRRAHLKHADQADWDNPWYWVSQMFIPDWLPHATFKIPKRSISA</sequence>
<dbReference type="AlphaFoldDB" id="A0A084AHW0"/>
<evidence type="ECO:0000313" key="2">
    <source>
        <dbReference type="EMBL" id="KEY64889.1"/>
    </source>
</evidence>
<dbReference type="Proteomes" id="UP000028045">
    <property type="component" value="Unassembled WGS sequence"/>
</dbReference>
<dbReference type="HOGENOM" id="CLU_292591_0_0_1"/>
<evidence type="ECO:0008006" key="4">
    <source>
        <dbReference type="Google" id="ProtNLM"/>
    </source>
</evidence>
<name>A0A084AHW0_STACB</name>
<feature type="compositionally biased region" description="Polar residues" evidence="1">
    <location>
        <begin position="100"/>
        <end position="111"/>
    </location>
</feature>
<dbReference type="OrthoDB" id="5362630at2759"/>
<feature type="region of interest" description="Disordered" evidence="1">
    <location>
        <begin position="492"/>
        <end position="522"/>
    </location>
</feature>
<dbReference type="PANTHER" id="PTHR35392">
    <property type="entry name" value="ZN(II)2CYS6 TRANSCRIPTION FACTOR (EUROFUNG)-RELATED-RELATED"/>
    <property type="match status" value="1"/>
</dbReference>
<keyword evidence="3" id="KW-1185">Reference proteome</keyword>
<dbReference type="PANTHER" id="PTHR35392:SF3">
    <property type="entry name" value="ZN(2)-C6 FUNGAL-TYPE DOMAIN-CONTAINING PROTEIN"/>
    <property type="match status" value="1"/>
</dbReference>
<feature type="compositionally biased region" description="Low complexity" evidence="1">
    <location>
        <begin position="557"/>
        <end position="566"/>
    </location>
</feature>
<dbReference type="InterPro" id="IPR052973">
    <property type="entry name" value="Fungal_sec-metab_reg_TF"/>
</dbReference>
<feature type="region of interest" description="Disordered" evidence="1">
    <location>
        <begin position="305"/>
        <end position="373"/>
    </location>
</feature>
<reference evidence="2 3" key="1">
    <citation type="journal article" date="2014" name="BMC Genomics">
        <title>Comparative genome sequencing reveals chemotype-specific gene clusters in the toxigenic black mold Stachybotrys.</title>
        <authorList>
            <person name="Semeiks J."/>
            <person name="Borek D."/>
            <person name="Otwinowski Z."/>
            <person name="Grishin N.V."/>
        </authorList>
    </citation>
    <scope>NUCLEOTIDE SEQUENCE [LARGE SCALE GENOMIC DNA]</scope>
    <source>
        <strain evidence="3">CBS 109288 / IBT 7711</strain>
    </source>
</reference>